<keyword evidence="3" id="KW-0238">DNA-binding</keyword>
<dbReference type="Pfam" id="PF03466">
    <property type="entry name" value="LysR_substrate"/>
    <property type="match status" value="1"/>
</dbReference>
<dbReference type="SUPFAM" id="SSF53850">
    <property type="entry name" value="Periplasmic binding protein-like II"/>
    <property type="match status" value="1"/>
</dbReference>
<organism evidence="6 7">
    <name type="scientific">Pseudomonas alliivorans</name>
    <dbReference type="NCBI Taxonomy" id="2810613"/>
    <lineage>
        <taxon>Bacteria</taxon>
        <taxon>Pseudomonadati</taxon>
        <taxon>Pseudomonadota</taxon>
        <taxon>Gammaproteobacteria</taxon>
        <taxon>Pseudomonadales</taxon>
        <taxon>Pseudomonadaceae</taxon>
        <taxon>Pseudomonas</taxon>
    </lineage>
</organism>
<dbReference type="Gene3D" id="1.10.10.10">
    <property type="entry name" value="Winged helix-like DNA-binding domain superfamily/Winged helix DNA-binding domain"/>
    <property type="match status" value="1"/>
</dbReference>
<name>A0ABS4C1Q3_9PSED</name>
<comment type="caution">
    <text evidence="6">The sequence shown here is derived from an EMBL/GenBank/DDBJ whole genome shotgun (WGS) entry which is preliminary data.</text>
</comment>
<dbReference type="InterPro" id="IPR058163">
    <property type="entry name" value="LysR-type_TF_proteobact-type"/>
</dbReference>
<keyword evidence="7" id="KW-1185">Reference proteome</keyword>
<dbReference type="InterPro" id="IPR036388">
    <property type="entry name" value="WH-like_DNA-bd_sf"/>
</dbReference>
<dbReference type="PANTHER" id="PTHR30537:SF1">
    <property type="entry name" value="HTH-TYPE TRANSCRIPTIONAL REGULATOR PGRR"/>
    <property type="match status" value="1"/>
</dbReference>
<dbReference type="CDD" id="cd08474">
    <property type="entry name" value="PBP2_CrgA_like_5"/>
    <property type="match status" value="1"/>
</dbReference>
<evidence type="ECO:0000256" key="1">
    <source>
        <dbReference type="ARBA" id="ARBA00009437"/>
    </source>
</evidence>
<gene>
    <name evidence="6" type="ORF">JTJ32_02870</name>
</gene>
<dbReference type="InterPro" id="IPR000847">
    <property type="entry name" value="LysR_HTH_N"/>
</dbReference>
<proteinExistence type="inferred from homology"/>
<accession>A0ABS4C1Q3</accession>
<dbReference type="EMBL" id="JAFFZW010000001">
    <property type="protein sequence ID" value="MBP0944267.1"/>
    <property type="molecule type" value="Genomic_DNA"/>
</dbReference>
<dbReference type="Gene3D" id="3.40.190.290">
    <property type="match status" value="1"/>
</dbReference>
<evidence type="ECO:0000313" key="7">
    <source>
        <dbReference type="Proteomes" id="UP000673197"/>
    </source>
</evidence>
<dbReference type="InterPro" id="IPR036390">
    <property type="entry name" value="WH_DNA-bd_sf"/>
</dbReference>
<evidence type="ECO:0000259" key="5">
    <source>
        <dbReference type="PROSITE" id="PS50931"/>
    </source>
</evidence>
<evidence type="ECO:0000256" key="3">
    <source>
        <dbReference type="ARBA" id="ARBA00023125"/>
    </source>
</evidence>
<dbReference type="PROSITE" id="PS50931">
    <property type="entry name" value="HTH_LYSR"/>
    <property type="match status" value="1"/>
</dbReference>
<feature type="domain" description="HTH lysR-type" evidence="5">
    <location>
        <begin position="7"/>
        <end position="63"/>
    </location>
</feature>
<dbReference type="RefSeq" id="WP_210040723.1">
    <property type="nucleotide sequence ID" value="NZ_JAFFZW010000001.1"/>
</dbReference>
<comment type="similarity">
    <text evidence="1">Belongs to the LysR transcriptional regulatory family.</text>
</comment>
<evidence type="ECO:0000256" key="2">
    <source>
        <dbReference type="ARBA" id="ARBA00023015"/>
    </source>
</evidence>
<evidence type="ECO:0000256" key="4">
    <source>
        <dbReference type="ARBA" id="ARBA00023163"/>
    </source>
</evidence>
<dbReference type="Pfam" id="PF00126">
    <property type="entry name" value="HTH_1"/>
    <property type="match status" value="1"/>
</dbReference>
<dbReference type="SUPFAM" id="SSF46785">
    <property type="entry name" value="Winged helix' DNA-binding domain"/>
    <property type="match status" value="1"/>
</dbReference>
<keyword evidence="4" id="KW-0804">Transcription</keyword>
<dbReference type="PANTHER" id="PTHR30537">
    <property type="entry name" value="HTH-TYPE TRANSCRIPTIONAL REGULATOR"/>
    <property type="match status" value="1"/>
</dbReference>
<dbReference type="Proteomes" id="UP000673197">
    <property type="component" value="Unassembled WGS sequence"/>
</dbReference>
<dbReference type="InterPro" id="IPR005119">
    <property type="entry name" value="LysR_subst-bd"/>
</dbReference>
<keyword evidence="2" id="KW-0805">Transcription regulation</keyword>
<evidence type="ECO:0000313" key="6">
    <source>
        <dbReference type="EMBL" id="MBP0944267.1"/>
    </source>
</evidence>
<protein>
    <submittedName>
        <fullName evidence="6">LysR family transcriptional regulator</fullName>
    </submittedName>
</protein>
<sequence length="311" mass="34173">MQLSRANLADIVYFLAIARHQSFSRAGLEVGISASALSHAMKGLEARLGVRLLNRTTRSVTLTVAGEELQSLISAPVHDIGQALEALNRLRDEPAGRIRLNVLSDGAELLLGPVLPVFIERYPDIEIDLTVTNKMVDVIGDGHDAGIRFGGTVPEDMIAQRLSPDVAWAVVGTPDYLQRFGTPTHPEDLKQHRCLRIRLGNARLYDWQFMKEGQALEVEVPGTITIDETRIGVALVTRGVGLMYVPAAIVEPYVAAGSLQRVLEDWTHVDPGFHAYYSSFRQVPVGLRLLIELIRELQPMGALPQAISYPS</sequence>
<reference evidence="6 7" key="1">
    <citation type="journal article" date="2022" name="Syst. Appl. Microbiol.">
        <title>Pseudomonas alliivorans sp. nov., a plant-pathogenic bacterium isolated from onion foliage in Georgia, USA.</title>
        <authorList>
            <person name="Zhao M."/>
            <person name="Tyson C."/>
            <person name="Chen H.C."/>
            <person name="Paudel S."/>
            <person name="Gitaitis R."/>
            <person name="Kvitko B."/>
            <person name="Dutta B."/>
        </authorList>
    </citation>
    <scope>NUCLEOTIDE SEQUENCE [LARGE SCALE GENOMIC DNA]</scope>
    <source>
        <strain evidence="6 7">20GA0068</strain>
    </source>
</reference>